<comment type="caution">
    <text evidence="2">The sequence shown here is derived from an EMBL/GenBank/DDBJ whole genome shotgun (WGS) entry which is preliminary data.</text>
</comment>
<dbReference type="OrthoDB" id="9895864at2"/>
<dbReference type="EMBL" id="LAJE02000009">
    <property type="protein sequence ID" value="OEO33254.1"/>
    <property type="molecule type" value="Genomic_DNA"/>
</dbReference>
<evidence type="ECO:0000313" key="3">
    <source>
        <dbReference type="Proteomes" id="UP000095463"/>
    </source>
</evidence>
<dbReference type="AlphaFoldDB" id="A0A1E5XXG4"/>
<reference evidence="2 3" key="1">
    <citation type="journal article" date="2015" name="Genome Announc.">
        <title>Genome Assemblies of Three Soil-Associated Devosia species: D. insulae, D. limi, and D. soli.</title>
        <authorList>
            <person name="Hassan Y.I."/>
            <person name="Lepp D."/>
            <person name="Zhou T."/>
        </authorList>
    </citation>
    <scope>NUCLEOTIDE SEQUENCE [LARGE SCALE GENOMIC DNA]</scope>
    <source>
        <strain evidence="2 3">DS-56</strain>
    </source>
</reference>
<keyword evidence="1" id="KW-0732">Signal</keyword>
<evidence type="ECO:0000313" key="2">
    <source>
        <dbReference type="EMBL" id="OEO33254.1"/>
    </source>
</evidence>
<feature type="signal peptide" evidence="1">
    <location>
        <begin position="1"/>
        <end position="24"/>
    </location>
</feature>
<dbReference type="RefSeq" id="WP_069907638.1">
    <property type="nucleotide sequence ID" value="NZ_LAJE02000009.1"/>
</dbReference>
<sequence>MHKMNCLALVAITTLLLGTGVASAYDPIGGLSDAVTGTTEDHINDAVLPTAEDHINRAVLTNPEAGINDAVLSGAKLRLAVRNGSLALDCQVGGADLLVANVGTIDIPAGTKLRWSVKRYGAQGYVQLKRGLQAGADVRVADLLDGAAKAGTPCSIKPTGL</sequence>
<organism evidence="2 3">
    <name type="scientific">Devosia insulae DS-56</name>
    <dbReference type="NCBI Taxonomy" id="1116389"/>
    <lineage>
        <taxon>Bacteria</taxon>
        <taxon>Pseudomonadati</taxon>
        <taxon>Pseudomonadota</taxon>
        <taxon>Alphaproteobacteria</taxon>
        <taxon>Hyphomicrobiales</taxon>
        <taxon>Devosiaceae</taxon>
        <taxon>Devosia</taxon>
    </lineage>
</organism>
<evidence type="ECO:0008006" key="4">
    <source>
        <dbReference type="Google" id="ProtNLM"/>
    </source>
</evidence>
<evidence type="ECO:0000256" key="1">
    <source>
        <dbReference type="SAM" id="SignalP"/>
    </source>
</evidence>
<name>A0A1E5XXG4_9HYPH</name>
<proteinExistence type="predicted"/>
<feature type="chain" id="PRO_5009190654" description="Ig-like domain-containing protein" evidence="1">
    <location>
        <begin position="25"/>
        <end position="161"/>
    </location>
</feature>
<keyword evidence="3" id="KW-1185">Reference proteome</keyword>
<protein>
    <recommendedName>
        <fullName evidence="4">Ig-like domain-containing protein</fullName>
    </recommendedName>
</protein>
<accession>A0A1E5XXG4</accession>
<gene>
    <name evidence="2" type="ORF">VW23_007660</name>
</gene>
<dbReference type="Proteomes" id="UP000095463">
    <property type="component" value="Unassembled WGS sequence"/>
</dbReference>